<protein>
    <submittedName>
        <fullName evidence="2">N-acetyltransferase</fullName>
    </submittedName>
</protein>
<gene>
    <name evidence="2" type="ORF">GCM10010994_20610</name>
</gene>
<keyword evidence="3" id="KW-1185">Reference proteome</keyword>
<evidence type="ECO:0000259" key="1">
    <source>
        <dbReference type="PROSITE" id="PS51186"/>
    </source>
</evidence>
<dbReference type="AlphaFoldDB" id="A0A916U7X7"/>
<dbReference type="EMBL" id="BMGG01000003">
    <property type="protein sequence ID" value="GGC61869.1"/>
    <property type="molecule type" value="Genomic_DNA"/>
</dbReference>
<comment type="caution">
    <text evidence="2">The sequence shown here is derived from an EMBL/GenBank/DDBJ whole genome shotgun (WGS) entry which is preliminary data.</text>
</comment>
<dbReference type="GO" id="GO:0016747">
    <property type="term" value="F:acyltransferase activity, transferring groups other than amino-acyl groups"/>
    <property type="evidence" value="ECO:0007669"/>
    <property type="project" value="InterPro"/>
</dbReference>
<dbReference type="InterPro" id="IPR000182">
    <property type="entry name" value="GNAT_dom"/>
</dbReference>
<sequence length="161" mass="17238">MIVRAEEPGDRRAIRAVLEAAFPTPAEAGLVDRLRADGNTEISLVAVDEGAIVGHVMFSRIAAEFRALGLAPVAVLPTRQRSGIGSRLIRSGLARAEADLWRLAFVLGDPPYYRRFGFDPALASGFTSPYAGPYFMALALTRPLPPLSGRIDYAPAFAALA</sequence>
<evidence type="ECO:0000313" key="3">
    <source>
        <dbReference type="Proteomes" id="UP000637002"/>
    </source>
</evidence>
<dbReference type="PROSITE" id="PS51186">
    <property type="entry name" value="GNAT"/>
    <property type="match status" value="1"/>
</dbReference>
<reference evidence="2" key="2">
    <citation type="submission" date="2020-09" db="EMBL/GenBank/DDBJ databases">
        <authorList>
            <person name="Sun Q."/>
            <person name="Zhou Y."/>
        </authorList>
    </citation>
    <scope>NUCLEOTIDE SEQUENCE</scope>
    <source>
        <strain evidence="2">CGMCC 1.12919</strain>
    </source>
</reference>
<dbReference type="InterPro" id="IPR016181">
    <property type="entry name" value="Acyl_CoA_acyltransferase"/>
</dbReference>
<dbReference type="RefSeq" id="WP_188609055.1">
    <property type="nucleotide sequence ID" value="NZ_BMGG01000003.1"/>
</dbReference>
<dbReference type="Gene3D" id="3.40.630.30">
    <property type="match status" value="1"/>
</dbReference>
<dbReference type="Pfam" id="PF13508">
    <property type="entry name" value="Acetyltransf_7"/>
    <property type="match status" value="1"/>
</dbReference>
<organism evidence="2 3">
    <name type="scientific">Chelatococcus reniformis</name>
    <dbReference type="NCBI Taxonomy" id="1494448"/>
    <lineage>
        <taxon>Bacteria</taxon>
        <taxon>Pseudomonadati</taxon>
        <taxon>Pseudomonadota</taxon>
        <taxon>Alphaproteobacteria</taxon>
        <taxon>Hyphomicrobiales</taxon>
        <taxon>Chelatococcaceae</taxon>
        <taxon>Chelatococcus</taxon>
    </lineage>
</organism>
<dbReference type="Proteomes" id="UP000637002">
    <property type="component" value="Unassembled WGS sequence"/>
</dbReference>
<accession>A0A916U7X7</accession>
<feature type="domain" description="N-acetyltransferase" evidence="1">
    <location>
        <begin position="1"/>
        <end position="145"/>
    </location>
</feature>
<proteinExistence type="predicted"/>
<reference evidence="2" key="1">
    <citation type="journal article" date="2014" name="Int. J. Syst. Evol. Microbiol.">
        <title>Complete genome sequence of Corynebacterium casei LMG S-19264T (=DSM 44701T), isolated from a smear-ripened cheese.</title>
        <authorList>
            <consortium name="US DOE Joint Genome Institute (JGI-PGF)"/>
            <person name="Walter F."/>
            <person name="Albersmeier A."/>
            <person name="Kalinowski J."/>
            <person name="Ruckert C."/>
        </authorList>
    </citation>
    <scope>NUCLEOTIDE SEQUENCE</scope>
    <source>
        <strain evidence="2">CGMCC 1.12919</strain>
    </source>
</reference>
<dbReference type="CDD" id="cd04301">
    <property type="entry name" value="NAT_SF"/>
    <property type="match status" value="1"/>
</dbReference>
<evidence type="ECO:0000313" key="2">
    <source>
        <dbReference type="EMBL" id="GGC61869.1"/>
    </source>
</evidence>
<dbReference type="SUPFAM" id="SSF55729">
    <property type="entry name" value="Acyl-CoA N-acyltransferases (Nat)"/>
    <property type="match status" value="1"/>
</dbReference>
<name>A0A916U7X7_9HYPH</name>